<dbReference type="KEGG" id="spai:FPZ24_05910"/>
<keyword evidence="1" id="KW-0223">Dioxygenase</keyword>
<dbReference type="OrthoDB" id="2560571at2"/>
<dbReference type="InterPro" id="IPR008775">
    <property type="entry name" value="Phytyl_CoA_dOase-like"/>
</dbReference>
<gene>
    <name evidence="1" type="ORF">FPZ24_05910</name>
</gene>
<accession>A0A5B8LH30</accession>
<keyword evidence="1" id="KW-0560">Oxidoreductase</keyword>
<evidence type="ECO:0000313" key="1">
    <source>
        <dbReference type="EMBL" id="QDZ07075.1"/>
    </source>
</evidence>
<dbReference type="GO" id="GO:0005506">
    <property type="term" value="F:iron ion binding"/>
    <property type="evidence" value="ECO:0007669"/>
    <property type="project" value="UniProtKB-ARBA"/>
</dbReference>
<name>A0A5B8LH30_9SPHN</name>
<proteinExistence type="predicted"/>
<dbReference type="Proteomes" id="UP000315673">
    <property type="component" value="Chromosome"/>
</dbReference>
<organism evidence="1 2">
    <name type="scientific">Sphingomonas panacisoli</name>
    <dbReference type="NCBI Taxonomy" id="1813879"/>
    <lineage>
        <taxon>Bacteria</taxon>
        <taxon>Pseudomonadati</taxon>
        <taxon>Pseudomonadota</taxon>
        <taxon>Alphaproteobacteria</taxon>
        <taxon>Sphingomonadales</taxon>
        <taxon>Sphingomonadaceae</taxon>
        <taxon>Sphingomonas</taxon>
    </lineage>
</organism>
<dbReference type="RefSeq" id="WP_146570158.1">
    <property type="nucleotide sequence ID" value="NZ_CP042306.1"/>
</dbReference>
<reference evidence="1 2" key="1">
    <citation type="submission" date="2019-07" db="EMBL/GenBank/DDBJ databases">
        <title>Full genome sequence of Sphingomonas sp. 4R-6-7(HKS19).</title>
        <authorList>
            <person name="Im W.-T."/>
        </authorList>
    </citation>
    <scope>NUCLEOTIDE SEQUENCE [LARGE SCALE GENOMIC DNA]</scope>
    <source>
        <strain evidence="1 2">HKS19</strain>
    </source>
</reference>
<dbReference type="Pfam" id="PF05721">
    <property type="entry name" value="PhyH"/>
    <property type="match status" value="1"/>
</dbReference>
<dbReference type="Gene3D" id="2.60.120.620">
    <property type="entry name" value="q2cbj1_9rhob like domain"/>
    <property type="match status" value="1"/>
</dbReference>
<dbReference type="GO" id="GO:0016706">
    <property type="term" value="F:2-oxoglutarate-dependent dioxygenase activity"/>
    <property type="evidence" value="ECO:0007669"/>
    <property type="project" value="UniProtKB-ARBA"/>
</dbReference>
<dbReference type="AlphaFoldDB" id="A0A5B8LH30"/>
<protein>
    <submittedName>
        <fullName evidence="1">Phytanoyl-CoA dioxygenase family protein</fullName>
    </submittedName>
</protein>
<sequence>MSIDIDSPYAVSDGQVARFASDGFIRLKDVFDAETLAHFGRAITEQTIALNTQTLPLEERSTYDKAFLQVMNLWREDETTREFVFGKRLAGIAARLLQVEGVRLYHDQSLYKEPGGGITPAHADQYYWPLSSDRTITAWVPLQAVPQDMGPLAFFKGSQHVEFGRDLGISDESEAAITADMERHGFPIVDGAFDLGEVSFHLGWTFHRAGPNRSHDPRSVMTVIYMDRDMVLKAPENDQQRRDWDKWCPGAEIGRIIDTPLNPVLFEA</sequence>
<dbReference type="PANTHER" id="PTHR20883:SF49">
    <property type="entry name" value="PHYTANOYL-COA DIOXYGENASE"/>
    <property type="match status" value="1"/>
</dbReference>
<dbReference type="PANTHER" id="PTHR20883">
    <property type="entry name" value="PHYTANOYL-COA DIOXYGENASE DOMAIN CONTAINING 1"/>
    <property type="match status" value="1"/>
</dbReference>
<dbReference type="EMBL" id="CP042306">
    <property type="protein sequence ID" value="QDZ07075.1"/>
    <property type="molecule type" value="Genomic_DNA"/>
</dbReference>
<dbReference type="SUPFAM" id="SSF51197">
    <property type="entry name" value="Clavaminate synthase-like"/>
    <property type="match status" value="1"/>
</dbReference>
<evidence type="ECO:0000313" key="2">
    <source>
        <dbReference type="Proteomes" id="UP000315673"/>
    </source>
</evidence>
<keyword evidence="2" id="KW-1185">Reference proteome</keyword>